<evidence type="ECO:0000313" key="2">
    <source>
        <dbReference type="Proteomes" id="UP000619976"/>
    </source>
</evidence>
<sequence>MSVFEYLRYQMDSLTAKRIGKSIRINGIAYQAIDAYFMAELGPIQGDSVSYIVFSQDYRPQRGDEVEVDNHIYKVTRYQQFNGKPHIWVT</sequence>
<gene>
    <name evidence="1" type="ORF">JFQ69_00370</name>
</gene>
<keyword evidence="1" id="KW-0067">ATP-binding</keyword>
<proteinExistence type="predicted"/>
<dbReference type="InterPro" id="IPR025601">
    <property type="entry name" value="ATP-bd_sugar_transptr-like"/>
</dbReference>
<dbReference type="SUPFAM" id="SSF69279">
    <property type="entry name" value="Phage tail proteins"/>
    <property type="match status" value="1"/>
</dbReference>
<dbReference type="Gene3D" id="2.40.10.210">
    <property type="entry name" value="Phage tail proteins (gpFII-like)"/>
    <property type="match status" value="1"/>
</dbReference>
<dbReference type="Proteomes" id="UP000619976">
    <property type="component" value="Unassembled WGS sequence"/>
</dbReference>
<dbReference type="GO" id="GO:0005524">
    <property type="term" value="F:ATP binding"/>
    <property type="evidence" value="ECO:0007669"/>
    <property type="project" value="UniProtKB-KW"/>
</dbReference>
<organism evidence="1 2">
    <name type="scientific">Proteus penneri</name>
    <dbReference type="NCBI Taxonomy" id="102862"/>
    <lineage>
        <taxon>Bacteria</taxon>
        <taxon>Pseudomonadati</taxon>
        <taxon>Pseudomonadota</taxon>
        <taxon>Gammaproteobacteria</taxon>
        <taxon>Enterobacterales</taxon>
        <taxon>Morganellaceae</taxon>
        <taxon>Proteus</taxon>
    </lineage>
</organism>
<keyword evidence="1" id="KW-0547">Nucleotide-binding</keyword>
<name>A0ABS0VYJ4_9GAMM</name>
<protein>
    <submittedName>
        <fullName evidence="1">ATP-binding protein</fullName>
    </submittedName>
</protein>
<keyword evidence="2" id="KW-1185">Reference proteome</keyword>
<accession>A0ABS0VYJ4</accession>
<dbReference type="Pfam" id="PF13856">
    <property type="entry name" value="Gifsy-2"/>
    <property type="match status" value="1"/>
</dbReference>
<reference evidence="1 2" key="1">
    <citation type="submission" date="2020-12" db="EMBL/GenBank/DDBJ databases">
        <title>Enhanced detection system for hospital associated transmission using whole genome sequencing surveillance.</title>
        <authorList>
            <person name="Harrison L.H."/>
            <person name="Van Tyne D."/>
            <person name="Marsh J.W."/>
            <person name="Griffith M.P."/>
            <person name="Snyder D.J."/>
            <person name="Cooper V.S."/>
            <person name="Mustapha M."/>
        </authorList>
    </citation>
    <scope>NUCLEOTIDE SEQUENCE [LARGE SCALE GENOMIC DNA]</scope>
    <source>
        <strain evidence="1 2">PR00195</strain>
    </source>
</reference>
<dbReference type="RefSeq" id="WP_198812860.1">
    <property type="nucleotide sequence ID" value="NZ_JAEKCB010000001.1"/>
</dbReference>
<evidence type="ECO:0000313" key="1">
    <source>
        <dbReference type="EMBL" id="MBJ2116130.1"/>
    </source>
</evidence>
<comment type="caution">
    <text evidence="1">The sequence shown here is derived from an EMBL/GenBank/DDBJ whole genome shotgun (WGS) entry which is preliminary data.</text>
</comment>
<dbReference type="EMBL" id="JAEKCB010000001">
    <property type="protein sequence ID" value="MBJ2116130.1"/>
    <property type="molecule type" value="Genomic_DNA"/>
</dbReference>